<keyword evidence="2" id="KW-0732">Signal</keyword>
<dbReference type="AlphaFoldDB" id="A0A4P8EL18"/>
<dbReference type="Proteomes" id="UP000298631">
    <property type="component" value="Plasmid unnamed1"/>
</dbReference>
<feature type="signal peptide" evidence="2">
    <location>
        <begin position="1"/>
        <end position="25"/>
    </location>
</feature>
<evidence type="ECO:0000256" key="2">
    <source>
        <dbReference type="SAM" id="SignalP"/>
    </source>
</evidence>
<dbReference type="RefSeq" id="WP_137195769.1">
    <property type="nucleotide sequence ID" value="NZ_CP039965.1"/>
</dbReference>
<keyword evidence="3" id="KW-0614">Plasmid</keyword>
<feature type="compositionally biased region" description="Basic and acidic residues" evidence="1">
    <location>
        <begin position="156"/>
        <end position="173"/>
    </location>
</feature>
<dbReference type="InterPro" id="IPR036182">
    <property type="entry name" value="PCuAC_sf"/>
</dbReference>
<keyword evidence="4" id="KW-1185">Reference proteome</keyword>
<name>A0A4P8EL18_9RHOB</name>
<dbReference type="PANTHER" id="PTHR36302">
    <property type="entry name" value="BLR7088 PROTEIN"/>
    <property type="match status" value="1"/>
</dbReference>
<dbReference type="EMBL" id="CP039965">
    <property type="protein sequence ID" value="QCO57960.1"/>
    <property type="molecule type" value="Genomic_DNA"/>
</dbReference>
<dbReference type="InterPro" id="IPR007410">
    <property type="entry name" value="LpqE-like"/>
</dbReference>
<reference evidence="3 4" key="1">
    <citation type="submission" date="2019-05" db="EMBL/GenBank/DDBJ databases">
        <title>Pseudorhodobacter turbinis sp. nov., isolated from the gut of the Korean turban shell.</title>
        <authorList>
            <person name="Jeong Y.-S."/>
            <person name="Kang W.-R."/>
            <person name="Bae J.-W."/>
        </authorList>
    </citation>
    <scope>NUCLEOTIDE SEQUENCE [LARGE SCALE GENOMIC DNA]</scope>
    <source>
        <strain evidence="3 4">S12M18</strain>
        <plasmid evidence="3 4">unnamed1</plasmid>
    </source>
</reference>
<dbReference type="KEGG" id="pseb:EOK75_12365"/>
<dbReference type="Gene3D" id="2.60.40.1890">
    <property type="entry name" value="PCu(A)C copper chaperone"/>
    <property type="match status" value="1"/>
</dbReference>
<sequence>MTYKFVSAATCAAFLALASAPMALANDITVTDAYARVSGPTAKSAAAFMVIDNTGEEDRLIDVKSDVAMKTELHTHLHGEGGVMKMVHVEEGFAIPADGHHALARGSDHVMFMGLKDVPAEGETFTLTLTFEKAGDVVVEVPVNNERTDGGMGAGKMDHGKMDHGAMKKGDGN</sequence>
<feature type="chain" id="PRO_5020423624" evidence="2">
    <location>
        <begin position="26"/>
        <end position="173"/>
    </location>
</feature>
<geneLocation type="plasmid" evidence="3 4">
    <name>unnamed1</name>
</geneLocation>
<accession>A0A4P8EL18</accession>
<feature type="region of interest" description="Disordered" evidence="1">
    <location>
        <begin position="145"/>
        <end position="173"/>
    </location>
</feature>
<protein>
    <submittedName>
        <fullName evidence="3">Copper chaperone PCu(A)C</fullName>
    </submittedName>
</protein>
<dbReference type="Pfam" id="PF04314">
    <property type="entry name" value="PCuAC"/>
    <property type="match status" value="1"/>
</dbReference>
<dbReference type="OrthoDB" id="9796962at2"/>
<dbReference type="InterPro" id="IPR058248">
    <property type="entry name" value="Lxx211020-like"/>
</dbReference>
<evidence type="ECO:0000313" key="4">
    <source>
        <dbReference type="Proteomes" id="UP000298631"/>
    </source>
</evidence>
<evidence type="ECO:0000256" key="1">
    <source>
        <dbReference type="SAM" id="MobiDB-lite"/>
    </source>
</evidence>
<proteinExistence type="predicted"/>
<dbReference type="PANTHER" id="PTHR36302:SF1">
    <property type="entry name" value="COPPER CHAPERONE PCU(A)C"/>
    <property type="match status" value="1"/>
</dbReference>
<organism evidence="3 4">
    <name type="scientific">Pseudorhodobacter turbinis</name>
    <dbReference type="NCBI Taxonomy" id="2500533"/>
    <lineage>
        <taxon>Bacteria</taxon>
        <taxon>Pseudomonadati</taxon>
        <taxon>Pseudomonadota</taxon>
        <taxon>Alphaproteobacteria</taxon>
        <taxon>Rhodobacterales</taxon>
        <taxon>Paracoccaceae</taxon>
        <taxon>Pseudorhodobacter</taxon>
    </lineage>
</organism>
<dbReference type="SUPFAM" id="SSF110087">
    <property type="entry name" value="DR1885-like metal-binding protein"/>
    <property type="match status" value="1"/>
</dbReference>
<gene>
    <name evidence="3" type="ORF">EOK75_12365</name>
</gene>
<evidence type="ECO:0000313" key="3">
    <source>
        <dbReference type="EMBL" id="QCO57960.1"/>
    </source>
</evidence>